<dbReference type="Proteomes" id="UP000240674">
    <property type="component" value="Segment"/>
</dbReference>
<dbReference type="EMBL" id="MG201401">
    <property type="protein sequence ID" value="ATS92441.1"/>
    <property type="molecule type" value="Genomic_DNA"/>
</dbReference>
<name>A0A2D2W2S8_9CAUD</name>
<dbReference type="InterPro" id="IPR029060">
    <property type="entry name" value="PIN-like_dom_sf"/>
</dbReference>
<dbReference type="SUPFAM" id="SSF88723">
    <property type="entry name" value="PIN domain-like"/>
    <property type="match status" value="1"/>
</dbReference>
<evidence type="ECO:0000313" key="2">
    <source>
        <dbReference type="Proteomes" id="UP000240674"/>
    </source>
</evidence>
<keyword evidence="2" id="KW-1185">Reference proteome</keyword>
<keyword evidence="1" id="KW-0540">Nuclease</keyword>
<accession>A0A2D2W2S8</accession>
<gene>
    <name evidence="1" type="ORF">PGT2_g00023</name>
</gene>
<keyword evidence="1" id="KW-0269">Exonuclease</keyword>
<sequence length="316" mass="35625">MTKFKLPKDLSSMVQPEPVSIVPPQVPGRVCHVDADFLAYFAAGGENMPISICRQVVKERVEKFRVMTGSESVLLHLTDSRSTKGDRYLVGATVPYQGQRLSGKKPGNWAATREYIESGTHGLPMKFWKTREADDGVAYCAERSGGVDAICTKDKDFRMFSGLHCLWDTFQLVQVNPGDFRVDGPAPAKGKVQKYYGHFFFWQQMLYGDTADNIPGIHGIGEATAAQLLLDCTNNAEAFDVVADIYRKKKREGWSDYMVEQAALLWMRTDRHADLLDFLKIFPEDEEIIIAAEKMRQRVLEDKATLESILKGYSHK</sequence>
<reference evidence="1 2" key="1">
    <citation type="submission" date="2017-10" db="EMBL/GenBank/DDBJ databases">
        <title>Complete genome sequence of Escherichia coli bacteriophage PGT2.</title>
        <authorList>
            <person name="Kulikov E.E."/>
            <person name="Golomidova A.K."/>
            <person name="Kudryavtseva A.V."/>
            <person name="Letarov A.V."/>
        </authorList>
    </citation>
    <scope>NUCLEOTIDE SEQUENCE [LARGE SCALE GENOMIC DNA]</scope>
</reference>
<organism evidence="1 2">
    <name type="scientific">Escherichia phage PGT2</name>
    <dbReference type="NCBI Taxonomy" id="2047782"/>
    <lineage>
        <taxon>Viruses</taxon>
        <taxon>Duplodnaviria</taxon>
        <taxon>Heunggongvirae</taxon>
        <taxon>Uroviricota</taxon>
        <taxon>Caudoviricetes</taxon>
        <taxon>Autographivirales</taxon>
        <taxon>Autonotataviridae</taxon>
        <taxon>Ermolevavirus</taxon>
        <taxon>Ermolevavirus PGT2</taxon>
    </lineage>
</organism>
<dbReference type="SUPFAM" id="SSF47807">
    <property type="entry name" value="5' to 3' exonuclease, C-terminal subdomain"/>
    <property type="match status" value="1"/>
</dbReference>
<proteinExistence type="predicted"/>
<protein>
    <submittedName>
        <fullName evidence="1">5'-3' exonuclease</fullName>
    </submittedName>
</protein>
<keyword evidence="1" id="KW-0378">Hydrolase</keyword>
<dbReference type="InterPro" id="IPR036279">
    <property type="entry name" value="5-3_exonuclease_C_sf"/>
</dbReference>
<dbReference type="GO" id="GO:0004527">
    <property type="term" value="F:exonuclease activity"/>
    <property type="evidence" value="ECO:0007669"/>
    <property type="project" value="UniProtKB-KW"/>
</dbReference>
<dbReference type="Gene3D" id="1.10.150.20">
    <property type="entry name" value="5' to 3' exonuclease, C-terminal subdomain"/>
    <property type="match status" value="1"/>
</dbReference>
<evidence type="ECO:0000313" key="1">
    <source>
        <dbReference type="EMBL" id="ATS92441.1"/>
    </source>
</evidence>